<name>A0ABT2EJX5_9BACT</name>
<dbReference type="GO" id="GO:0008233">
    <property type="term" value="F:peptidase activity"/>
    <property type="evidence" value="ECO:0007669"/>
    <property type="project" value="UniProtKB-KW"/>
</dbReference>
<protein>
    <submittedName>
        <fullName evidence="9">ATP-dependent Clp protease ATP-binding subunit ClpC</fullName>
    </submittedName>
</protein>
<keyword evidence="1 5" id="KW-0677">Repeat</keyword>
<keyword evidence="2" id="KW-0547">Nucleotide-binding</keyword>
<evidence type="ECO:0000256" key="1">
    <source>
        <dbReference type="ARBA" id="ARBA00022737"/>
    </source>
</evidence>
<feature type="domain" description="UVR" evidence="7">
    <location>
        <begin position="419"/>
        <end position="454"/>
    </location>
</feature>
<dbReference type="EMBL" id="JANUCP010000001">
    <property type="protein sequence ID" value="MCS3918263.1"/>
    <property type="molecule type" value="Genomic_DNA"/>
</dbReference>
<dbReference type="InterPro" id="IPR019489">
    <property type="entry name" value="Clp_ATPase_C"/>
</dbReference>
<evidence type="ECO:0000313" key="10">
    <source>
        <dbReference type="Proteomes" id="UP001204798"/>
    </source>
</evidence>
<keyword evidence="9" id="KW-0645">Protease</keyword>
<keyword evidence="3 9" id="KW-0067">ATP-binding</keyword>
<dbReference type="Gene3D" id="1.10.1780.10">
    <property type="entry name" value="Clp, N-terminal domain"/>
    <property type="match status" value="1"/>
</dbReference>
<dbReference type="CDD" id="cd00009">
    <property type="entry name" value="AAA"/>
    <property type="match status" value="1"/>
</dbReference>
<keyword evidence="9" id="KW-0378">Hydrolase</keyword>
<dbReference type="InterPro" id="IPR041546">
    <property type="entry name" value="ClpA/ClpB_AAA_lid"/>
</dbReference>
<evidence type="ECO:0000256" key="2">
    <source>
        <dbReference type="ARBA" id="ARBA00022741"/>
    </source>
</evidence>
<organism evidence="9 10">
    <name type="scientific">Candidatus Fervidibacter sacchari</name>
    <dbReference type="NCBI Taxonomy" id="1448929"/>
    <lineage>
        <taxon>Bacteria</taxon>
        <taxon>Candidatus Fervidibacterota</taxon>
        <taxon>Candidatus Fervidibacter</taxon>
    </lineage>
</organism>
<dbReference type="InterPro" id="IPR001270">
    <property type="entry name" value="ClpA/B"/>
</dbReference>
<keyword evidence="4" id="KW-0143">Chaperone</keyword>
<dbReference type="PANTHER" id="PTHR11638">
    <property type="entry name" value="ATP-DEPENDENT CLP PROTEASE"/>
    <property type="match status" value="1"/>
</dbReference>
<dbReference type="Pfam" id="PF17871">
    <property type="entry name" value="AAA_lid_9"/>
    <property type="match status" value="1"/>
</dbReference>
<dbReference type="InterPro" id="IPR027417">
    <property type="entry name" value="P-loop_NTPase"/>
</dbReference>
<dbReference type="InterPro" id="IPR018368">
    <property type="entry name" value="ClpA/B_CS1"/>
</dbReference>
<feature type="domain" description="Clp R" evidence="8">
    <location>
        <begin position="3"/>
        <end position="147"/>
    </location>
</feature>
<dbReference type="InterPro" id="IPR050130">
    <property type="entry name" value="ClpA_ClpB"/>
</dbReference>
<dbReference type="InterPro" id="IPR036628">
    <property type="entry name" value="Clp_N_dom_sf"/>
</dbReference>
<evidence type="ECO:0000256" key="6">
    <source>
        <dbReference type="SAM" id="Coils"/>
    </source>
</evidence>
<dbReference type="Gene3D" id="1.10.8.60">
    <property type="match status" value="1"/>
</dbReference>
<evidence type="ECO:0000256" key="3">
    <source>
        <dbReference type="ARBA" id="ARBA00022840"/>
    </source>
</evidence>
<dbReference type="PROSITE" id="PS00870">
    <property type="entry name" value="CLPAB_1"/>
    <property type="match status" value="1"/>
</dbReference>
<dbReference type="RefSeq" id="WP_259093882.1">
    <property type="nucleotide sequence ID" value="NZ_CP130454.1"/>
</dbReference>
<evidence type="ECO:0000259" key="8">
    <source>
        <dbReference type="PROSITE" id="PS51903"/>
    </source>
</evidence>
<dbReference type="SUPFAM" id="SSF81923">
    <property type="entry name" value="Double Clp-N motif"/>
    <property type="match status" value="1"/>
</dbReference>
<evidence type="ECO:0000313" key="9">
    <source>
        <dbReference type="EMBL" id="MCS3918263.1"/>
    </source>
</evidence>
<keyword evidence="10" id="KW-1185">Reference proteome</keyword>
<dbReference type="InterPro" id="IPR003959">
    <property type="entry name" value="ATPase_AAA_core"/>
</dbReference>
<feature type="coiled-coil region" evidence="6">
    <location>
        <begin position="415"/>
        <end position="468"/>
    </location>
</feature>
<dbReference type="InterPro" id="IPR001943">
    <property type="entry name" value="UVR_dom"/>
</dbReference>
<accession>A0ABT2EJX5</accession>
<dbReference type="GO" id="GO:0005524">
    <property type="term" value="F:ATP binding"/>
    <property type="evidence" value="ECO:0007669"/>
    <property type="project" value="UniProtKB-KW"/>
</dbReference>
<dbReference type="CDD" id="cd19499">
    <property type="entry name" value="RecA-like_ClpB_Hsp104-like"/>
    <property type="match status" value="1"/>
</dbReference>
<evidence type="ECO:0000259" key="7">
    <source>
        <dbReference type="PROSITE" id="PS50151"/>
    </source>
</evidence>
<evidence type="ECO:0000256" key="5">
    <source>
        <dbReference type="PROSITE-ProRule" id="PRU01251"/>
    </source>
</evidence>
<proteinExistence type="predicted"/>
<dbReference type="SMART" id="SM00382">
    <property type="entry name" value="AAA"/>
    <property type="match status" value="2"/>
</dbReference>
<dbReference type="Proteomes" id="UP001204798">
    <property type="component" value="Unassembled WGS sequence"/>
</dbReference>
<sequence length="833" mass="94826">MLWERYTERARKVMLHAEDWAIRLRSPYISSEHILLGLLEEEDTLAVQILERLGVDIHRLRAELESQLRAQAPTHPPVGSPTLTSPAKQVLIRAADEARSMNDSHIDTAHLLLGLLKEKQGLAAKILAKYNVRYEDVRRRIYDLKAEAEGPTPHFRKRTNTPALDAFSRDLTQLAIEGKLDPVIGRDAEIERVIQILCRRTKNNPVLVGDAGVGKTAIVEGLAQRIVNRETPEILQDKRLVALDLAAIVAGTKYRGEFEERMKRIMNEIRQSQGQIIVFIDELHTIVGAGAAEGAIDASNILKPALARGELRCIGATTLEEYRRYIEKHSALERRFQPVYVSEPTLEQTIEILRGLRTTYETFHHVQIDDRALIAASRLAQRYITDRRLPDKAIDVLDEACARVKLRHSSPPREIRTLSQDIERLKGERDRAIQEGDFERANILRQRIQNLQEQLEELHQEWRERSMEDVPTVTEEDVAKVVSEWTGIPVSRLTEDETKRLLKMEDFLKQRVVGQDEAISVVARAIRRARAGLKDPRRPTGVFVFLGPTGVGKTLLARALAEFLFGTEDALIRIDMSEYTEPHTVSRLVGAPPGYVGYEEGGQLTEAVRRRPFCVVLLDEFDRAHPQVTNILLQIMDEGRLTDAQGRTVDFRNAIIIMTSNIGYRGFQHELSESRLGFKPETDEALERKVFIEMEKRMRKLYEERFSAEFRNRVDEVIVFKPLQREHVLQIVDIELRPVREELAQKDIRLVLTDAARERLADLGYDKYYGARPLRRTIQNYVTDPLSEKILAGEVREGDTVIVDCDPTTGEIVIKVGTMELAGVGSPEELSAN</sequence>
<dbReference type="InterPro" id="IPR004176">
    <property type="entry name" value="Clp_R_N"/>
</dbReference>
<dbReference type="GO" id="GO:0006508">
    <property type="term" value="P:proteolysis"/>
    <property type="evidence" value="ECO:0007669"/>
    <property type="project" value="UniProtKB-KW"/>
</dbReference>
<dbReference type="Pfam" id="PF00004">
    <property type="entry name" value="AAA"/>
    <property type="match status" value="1"/>
</dbReference>
<dbReference type="Gene3D" id="3.40.50.300">
    <property type="entry name" value="P-loop containing nucleotide triphosphate hydrolases"/>
    <property type="match status" value="3"/>
</dbReference>
<dbReference type="PROSITE" id="PS50151">
    <property type="entry name" value="UVR"/>
    <property type="match status" value="1"/>
</dbReference>
<dbReference type="Pfam" id="PF10431">
    <property type="entry name" value="ClpB_D2-small"/>
    <property type="match status" value="1"/>
</dbReference>
<dbReference type="PANTHER" id="PTHR11638:SF18">
    <property type="entry name" value="HEAT SHOCK PROTEIN 104"/>
    <property type="match status" value="1"/>
</dbReference>
<dbReference type="Pfam" id="PF02861">
    <property type="entry name" value="Clp_N"/>
    <property type="match status" value="1"/>
</dbReference>
<comment type="caution">
    <text evidence="9">The sequence shown here is derived from an EMBL/GenBank/DDBJ whole genome shotgun (WGS) entry which is preliminary data.</text>
</comment>
<dbReference type="SUPFAM" id="SSF52540">
    <property type="entry name" value="P-loop containing nucleoside triphosphate hydrolases"/>
    <property type="match status" value="2"/>
</dbReference>
<dbReference type="PRINTS" id="PR00300">
    <property type="entry name" value="CLPPROTEASEA"/>
</dbReference>
<gene>
    <name evidence="9" type="ORF">M2350_000660</name>
</gene>
<dbReference type="PROSITE" id="PS51903">
    <property type="entry name" value="CLP_R"/>
    <property type="match status" value="1"/>
</dbReference>
<evidence type="ECO:0000256" key="4">
    <source>
        <dbReference type="ARBA" id="ARBA00023186"/>
    </source>
</evidence>
<dbReference type="SMART" id="SM01086">
    <property type="entry name" value="ClpB_D2-small"/>
    <property type="match status" value="1"/>
</dbReference>
<dbReference type="Pfam" id="PF07724">
    <property type="entry name" value="AAA_2"/>
    <property type="match status" value="1"/>
</dbReference>
<keyword evidence="6" id="KW-0175">Coiled coil</keyword>
<reference evidence="9 10" key="1">
    <citation type="submission" date="2022-08" db="EMBL/GenBank/DDBJ databases">
        <title>Bacterial and archaeal communities from various locations to study Microbial Dark Matter (Phase II).</title>
        <authorList>
            <person name="Stepanauskas R."/>
        </authorList>
    </citation>
    <scope>NUCLEOTIDE SEQUENCE [LARGE SCALE GENOMIC DNA]</scope>
    <source>
        <strain evidence="9 10">PD1</strain>
    </source>
</reference>
<dbReference type="InterPro" id="IPR003593">
    <property type="entry name" value="AAA+_ATPase"/>
</dbReference>